<keyword evidence="2" id="KW-1185">Reference proteome</keyword>
<dbReference type="Proteomes" id="UP000499080">
    <property type="component" value="Unassembled WGS sequence"/>
</dbReference>
<dbReference type="AlphaFoldDB" id="A0A4Y2KQZ1"/>
<accession>A0A4Y2KQZ1</accession>
<proteinExistence type="predicted"/>
<sequence length="95" mass="11211">MAFRVPNGSLPTPKENKPICRPQNFDFCRATNRNWTATHRKRLPPSQKYFYNTVALQMLFVYPYEKQPTNISSSIRNRYVDILVTPSFKEHLSVF</sequence>
<protein>
    <submittedName>
        <fullName evidence="1">Uncharacterized protein</fullName>
    </submittedName>
</protein>
<dbReference type="EMBL" id="BGPR01004856">
    <property type="protein sequence ID" value="GBN04077.1"/>
    <property type="molecule type" value="Genomic_DNA"/>
</dbReference>
<organism evidence="1 2">
    <name type="scientific">Araneus ventricosus</name>
    <name type="common">Orbweaver spider</name>
    <name type="synonym">Epeira ventricosa</name>
    <dbReference type="NCBI Taxonomy" id="182803"/>
    <lineage>
        <taxon>Eukaryota</taxon>
        <taxon>Metazoa</taxon>
        <taxon>Ecdysozoa</taxon>
        <taxon>Arthropoda</taxon>
        <taxon>Chelicerata</taxon>
        <taxon>Arachnida</taxon>
        <taxon>Araneae</taxon>
        <taxon>Araneomorphae</taxon>
        <taxon>Entelegynae</taxon>
        <taxon>Araneoidea</taxon>
        <taxon>Araneidae</taxon>
        <taxon>Araneus</taxon>
    </lineage>
</organism>
<reference evidence="1 2" key="1">
    <citation type="journal article" date="2019" name="Sci. Rep.">
        <title>Orb-weaving spider Araneus ventricosus genome elucidates the spidroin gene catalogue.</title>
        <authorList>
            <person name="Kono N."/>
            <person name="Nakamura H."/>
            <person name="Ohtoshi R."/>
            <person name="Moran D.A.P."/>
            <person name="Shinohara A."/>
            <person name="Yoshida Y."/>
            <person name="Fujiwara M."/>
            <person name="Mori M."/>
            <person name="Tomita M."/>
            <person name="Arakawa K."/>
        </authorList>
    </citation>
    <scope>NUCLEOTIDE SEQUENCE [LARGE SCALE GENOMIC DNA]</scope>
</reference>
<name>A0A4Y2KQZ1_ARAVE</name>
<evidence type="ECO:0000313" key="2">
    <source>
        <dbReference type="Proteomes" id="UP000499080"/>
    </source>
</evidence>
<evidence type="ECO:0000313" key="1">
    <source>
        <dbReference type="EMBL" id="GBN04077.1"/>
    </source>
</evidence>
<gene>
    <name evidence="1" type="ORF">AVEN_192741_1</name>
</gene>
<comment type="caution">
    <text evidence="1">The sequence shown here is derived from an EMBL/GenBank/DDBJ whole genome shotgun (WGS) entry which is preliminary data.</text>
</comment>